<gene>
    <name evidence="1" type="ORF">OWV82_018243</name>
</gene>
<organism evidence="1 2">
    <name type="scientific">Melia azedarach</name>
    <name type="common">Chinaberry tree</name>
    <dbReference type="NCBI Taxonomy" id="155640"/>
    <lineage>
        <taxon>Eukaryota</taxon>
        <taxon>Viridiplantae</taxon>
        <taxon>Streptophyta</taxon>
        <taxon>Embryophyta</taxon>
        <taxon>Tracheophyta</taxon>
        <taxon>Spermatophyta</taxon>
        <taxon>Magnoliopsida</taxon>
        <taxon>eudicotyledons</taxon>
        <taxon>Gunneridae</taxon>
        <taxon>Pentapetalae</taxon>
        <taxon>rosids</taxon>
        <taxon>malvids</taxon>
        <taxon>Sapindales</taxon>
        <taxon>Meliaceae</taxon>
        <taxon>Melia</taxon>
    </lineage>
</organism>
<accession>A0ACC1XAU1</accession>
<proteinExistence type="predicted"/>
<keyword evidence="2" id="KW-1185">Reference proteome</keyword>
<evidence type="ECO:0000313" key="1">
    <source>
        <dbReference type="EMBL" id="KAJ4708271.1"/>
    </source>
</evidence>
<comment type="caution">
    <text evidence="1">The sequence shown here is derived from an EMBL/GenBank/DDBJ whole genome shotgun (WGS) entry which is preliminary data.</text>
</comment>
<sequence length="164" mass="18637">MQRPLSFFLIFSISLIFSDARSINPTETESFKLQMNQEAATTCSYTVIIKTSCYSKSYTRDKISIAFGDVYGNEVYVKRLDDPYSGTFERCSTDTFKINGPCTYDICYQYFLRRGSDGWKPESVKIYGPNKRSVTFFYNTFLPNGVWFGFNQCHGGSGSGSAIM</sequence>
<dbReference type="EMBL" id="CM051403">
    <property type="protein sequence ID" value="KAJ4708271.1"/>
    <property type="molecule type" value="Genomic_DNA"/>
</dbReference>
<evidence type="ECO:0000313" key="2">
    <source>
        <dbReference type="Proteomes" id="UP001164539"/>
    </source>
</evidence>
<reference evidence="1 2" key="1">
    <citation type="journal article" date="2023" name="Science">
        <title>Complex scaffold remodeling in plant triterpene biosynthesis.</title>
        <authorList>
            <person name="De La Pena R."/>
            <person name="Hodgson H."/>
            <person name="Liu J.C."/>
            <person name="Stephenson M.J."/>
            <person name="Martin A.C."/>
            <person name="Owen C."/>
            <person name="Harkess A."/>
            <person name="Leebens-Mack J."/>
            <person name="Jimenez L.E."/>
            <person name="Osbourn A."/>
            <person name="Sattely E.S."/>
        </authorList>
    </citation>
    <scope>NUCLEOTIDE SEQUENCE [LARGE SCALE GENOMIC DNA]</scope>
    <source>
        <strain evidence="2">cv. JPN11</strain>
        <tissue evidence="1">Leaf</tissue>
    </source>
</reference>
<dbReference type="Proteomes" id="UP001164539">
    <property type="component" value="Chromosome 10"/>
</dbReference>
<protein>
    <submittedName>
        <fullName evidence="1">Embryo-specific protein</fullName>
    </submittedName>
</protein>
<name>A0ACC1XAU1_MELAZ</name>